<accession>A0A1M5Y6J1</accession>
<protein>
    <submittedName>
        <fullName evidence="1">Uncharacterized protein</fullName>
    </submittedName>
</protein>
<name>A0A1M5Y6J1_9FIRM</name>
<dbReference type="EMBL" id="FQXR01000009">
    <property type="protein sequence ID" value="SHI07705.1"/>
    <property type="molecule type" value="Genomic_DNA"/>
</dbReference>
<sequence>MLCFEFIYILDPEIYTRYLKRGVYKYVPKVWLKKMKPKEVVNFTNEKGDVLGKGIGVFLENNEKTKEEYINGVIDGVEVFKSEQTGKILYDDIYIFNRKDRHYIREKTGLEIADGMEVLIYFLPYVLKELLYLCDEKLWNSEILMVSDGSNLPYKLIERLSKEVRFLTILEDKKENAQKNIDKIYNDTGLSIFYSQNVDKILMNYNIIINFKDNISVDTKKLRGKTIVFDLSVGQNFSEEINNINKSVITIEDFLFHWKDLIVEKDFFHTEELIPSYKYEVFNRYNIKDFKQLLVRNEKYTLEELVQTKIRNRIHI</sequence>
<dbReference type="STRING" id="1123281.SAMN02745180_02033"/>
<dbReference type="Proteomes" id="UP000184389">
    <property type="component" value="Unassembled WGS sequence"/>
</dbReference>
<proteinExistence type="predicted"/>
<evidence type="ECO:0000313" key="1">
    <source>
        <dbReference type="EMBL" id="SHI07705.1"/>
    </source>
</evidence>
<evidence type="ECO:0000313" key="2">
    <source>
        <dbReference type="Proteomes" id="UP000184389"/>
    </source>
</evidence>
<dbReference type="AlphaFoldDB" id="A0A1M5Y6J1"/>
<gene>
    <name evidence="1" type="ORF">SAMN02745180_02033</name>
</gene>
<dbReference type="RefSeq" id="WP_072744679.1">
    <property type="nucleotide sequence ID" value="NZ_FQXR01000009.1"/>
</dbReference>
<keyword evidence="2" id="KW-1185">Reference proteome</keyword>
<reference evidence="1 2" key="1">
    <citation type="submission" date="2016-11" db="EMBL/GenBank/DDBJ databases">
        <authorList>
            <person name="Jaros S."/>
            <person name="Januszkiewicz K."/>
            <person name="Wedrychowicz H."/>
        </authorList>
    </citation>
    <scope>NUCLEOTIDE SEQUENCE [LARGE SCALE GENOMIC DNA]</scope>
    <source>
        <strain evidence="1 2">DSM 13106</strain>
    </source>
</reference>
<organism evidence="1 2">
    <name type="scientific">Sporanaerobacter acetigenes DSM 13106</name>
    <dbReference type="NCBI Taxonomy" id="1123281"/>
    <lineage>
        <taxon>Bacteria</taxon>
        <taxon>Bacillati</taxon>
        <taxon>Bacillota</taxon>
        <taxon>Tissierellia</taxon>
        <taxon>Tissierellales</taxon>
        <taxon>Sporanaerobacteraceae</taxon>
        <taxon>Sporanaerobacter</taxon>
    </lineage>
</organism>